<gene>
    <name evidence="1" type="ORF">SAMN05216516_11236</name>
</gene>
<dbReference type="AlphaFoldDB" id="A0A1I5AJK8"/>
<proteinExistence type="predicted"/>
<dbReference type="STRING" id="1367852.SAMN05216516_11236"/>
<evidence type="ECO:0000313" key="2">
    <source>
        <dbReference type="Proteomes" id="UP000242222"/>
    </source>
</evidence>
<organism evidence="1 2">
    <name type="scientific">Izhakiella capsodis</name>
    <dbReference type="NCBI Taxonomy" id="1367852"/>
    <lineage>
        <taxon>Bacteria</taxon>
        <taxon>Pseudomonadati</taxon>
        <taxon>Pseudomonadota</taxon>
        <taxon>Gammaproteobacteria</taxon>
        <taxon>Enterobacterales</taxon>
        <taxon>Erwiniaceae</taxon>
        <taxon>Izhakiella</taxon>
    </lineage>
</organism>
<name>A0A1I5AJK8_9GAMM</name>
<protein>
    <submittedName>
        <fullName evidence="1">Uncharacterized protein</fullName>
    </submittedName>
</protein>
<sequence length="105" mass="11908">MVSFSNNDGAHCDFVTGHYTLPSNSIQMDVKVPFQPSNFDALQKGPSMGAHYFSKLNKIHKYQYTNNFSSNPVRGARLKKQDACSVWFFLLFIHRFPLSTSSRVG</sequence>
<dbReference type="Proteomes" id="UP000242222">
    <property type="component" value="Unassembled WGS sequence"/>
</dbReference>
<evidence type="ECO:0000313" key="1">
    <source>
        <dbReference type="EMBL" id="SFN62562.1"/>
    </source>
</evidence>
<dbReference type="EMBL" id="FOVC01000012">
    <property type="protein sequence ID" value="SFN62562.1"/>
    <property type="molecule type" value="Genomic_DNA"/>
</dbReference>
<reference evidence="2" key="1">
    <citation type="submission" date="2016-10" db="EMBL/GenBank/DDBJ databases">
        <authorList>
            <person name="Varghese N."/>
            <person name="Submissions S."/>
        </authorList>
    </citation>
    <scope>NUCLEOTIDE SEQUENCE [LARGE SCALE GENOMIC DNA]</scope>
    <source>
        <strain evidence="2">N6PO6</strain>
    </source>
</reference>
<accession>A0A1I5AJK8</accession>
<keyword evidence="2" id="KW-1185">Reference proteome</keyword>